<dbReference type="EnsemblFungi" id="MAPG_02309T0">
    <property type="protein sequence ID" value="MAPG_02309T0"/>
    <property type="gene ID" value="MAPG_02309"/>
</dbReference>
<accession>A0A0C4DR10</accession>
<evidence type="ECO:0000313" key="4">
    <source>
        <dbReference type="Proteomes" id="UP000011715"/>
    </source>
</evidence>
<evidence type="ECO:0000256" key="1">
    <source>
        <dbReference type="SAM" id="MobiDB-lite"/>
    </source>
</evidence>
<name>A0A0C4DR10_MAGP6</name>
<reference evidence="3" key="5">
    <citation type="submission" date="2015-06" db="UniProtKB">
        <authorList>
            <consortium name="EnsemblFungi"/>
        </authorList>
    </citation>
    <scope>IDENTIFICATION</scope>
    <source>
        <strain evidence="3">ATCC 64411</strain>
    </source>
</reference>
<dbReference type="Proteomes" id="UP000011715">
    <property type="component" value="Unassembled WGS sequence"/>
</dbReference>
<reference evidence="2" key="1">
    <citation type="submission" date="2010-05" db="EMBL/GenBank/DDBJ databases">
        <title>The Genome Sequence of Magnaporthe poae strain ATCC 64411.</title>
        <authorList>
            <consortium name="The Broad Institute Genome Sequencing Platform"/>
            <consortium name="Broad Institute Genome Sequencing Center for Infectious Disease"/>
            <person name="Ma L.-J."/>
            <person name="Dead R."/>
            <person name="Young S."/>
            <person name="Zeng Q."/>
            <person name="Koehrsen M."/>
            <person name="Alvarado L."/>
            <person name="Berlin A."/>
            <person name="Chapman S.B."/>
            <person name="Chen Z."/>
            <person name="Freedman E."/>
            <person name="Gellesch M."/>
            <person name="Goldberg J."/>
            <person name="Griggs A."/>
            <person name="Gujja S."/>
            <person name="Heilman E.R."/>
            <person name="Heiman D."/>
            <person name="Hepburn T."/>
            <person name="Howarth C."/>
            <person name="Jen D."/>
            <person name="Larson L."/>
            <person name="Mehta T."/>
            <person name="Neiman D."/>
            <person name="Pearson M."/>
            <person name="Roberts A."/>
            <person name="Saif S."/>
            <person name="Shea T."/>
            <person name="Shenoy N."/>
            <person name="Sisk P."/>
            <person name="Stolte C."/>
            <person name="Sykes S."/>
            <person name="Walk T."/>
            <person name="White J."/>
            <person name="Yandava C."/>
            <person name="Haas B."/>
            <person name="Nusbaum C."/>
            <person name="Birren B."/>
        </authorList>
    </citation>
    <scope>NUCLEOTIDE SEQUENCE</scope>
    <source>
        <strain evidence="2">ATCC 64411</strain>
    </source>
</reference>
<proteinExistence type="predicted"/>
<organism evidence="3 4">
    <name type="scientific">Magnaporthiopsis poae (strain ATCC 64411 / 73-15)</name>
    <name type="common">Kentucky bluegrass fungus</name>
    <name type="synonym">Magnaporthe poae</name>
    <dbReference type="NCBI Taxonomy" id="644358"/>
    <lineage>
        <taxon>Eukaryota</taxon>
        <taxon>Fungi</taxon>
        <taxon>Dikarya</taxon>
        <taxon>Ascomycota</taxon>
        <taxon>Pezizomycotina</taxon>
        <taxon>Sordariomycetes</taxon>
        <taxon>Sordariomycetidae</taxon>
        <taxon>Magnaporthales</taxon>
        <taxon>Magnaporthaceae</taxon>
        <taxon>Magnaporthiopsis</taxon>
    </lineage>
</organism>
<gene>
    <name evidence="2" type="ORF">MAPG_02309</name>
</gene>
<evidence type="ECO:0000313" key="3">
    <source>
        <dbReference type="EnsemblFungi" id="MAPG_02309T0"/>
    </source>
</evidence>
<dbReference type="AlphaFoldDB" id="A0A0C4DR10"/>
<feature type="region of interest" description="Disordered" evidence="1">
    <location>
        <begin position="1"/>
        <end position="71"/>
    </location>
</feature>
<reference evidence="2" key="3">
    <citation type="submission" date="2011-03" db="EMBL/GenBank/DDBJ databases">
        <title>Annotation of Magnaporthe poae ATCC 64411.</title>
        <authorList>
            <person name="Ma L.-J."/>
            <person name="Dead R."/>
            <person name="Young S.K."/>
            <person name="Zeng Q."/>
            <person name="Gargeya S."/>
            <person name="Fitzgerald M."/>
            <person name="Haas B."/>
            <person name="Abouelleil A."/>
            <person name="Alvarado L."/>
            <person name="Arachchi H.M."/>
            <person name="Berlin A."/>
            <person name="Brown A."/>
            <person name="Chapman S.B."/>
            <person name="Chen Z."/>
            <person name="Dunbar C."/>
            <person name="Freedman E."/>
            <person name="Gearin G."/>
            <person name="Gellesch M."/>
            <person name="Goldberg J."/>
            <person name="Griggs A."/>
            <person name="Gujja S."/>
            <person name="Heiman D."/>
            <person name="Howarth C."/>
            <person name="Larson L."/>
            <person name="Lui A."/>
            <person name="MacDonald P.J.P."/>
            <person name="Mehta T."/>
            <person name="Montmayeur A."/>
            <person name="Murphy C."/>
            <person name="Neiman D."/>
            <person name="Pearson M."/>
            <person name="Priest M."/>
            <person name="Roberts A."/>
            <person name="Saif S."/>
            <person name="Shea T."/>
            <person name="Shenoy N."/>
            <person name="Sisk P."/>
            <person name="Stolte C."/>
            <person name="Sykes S."/>
            <person name="Yandava C."/>
            <person name="Wortman J."/>
            <person name="Nusbaum C."/>
            <person name="Birren B."/>
        </authorList>
    </citation>
    <scope>NUCLEOTIDE SEQUENCE</scope>
    <source>
        <strain evidence="2">ATCC 64411</strain>
    </source>
</reference>
<keyword evidence="4" id="KW-1185">Reference proteome</keyword>
<dbReference type="EMBL" id="ADBL01000583">
    <property type="status" value="NOT_ANNOTATED_CDS"/>
    <property type="molecule type" value="Genomic_DNA"/>
</dbReference>
<feature type="compositionally biased region" description="Low complexity" evidence="1">
    <location>
        <begin position="42"/>
        <end position="66"/>
    </location>
</feature>
<sequence length="89" mass="9062">MLDEPPGGEGTQNIEFAQGTTVAARQASPPDSGKETAYSGCRARPGPASRHSSSSSPARSAPADAARTLKPATFGLYKDAKGAVDITQS</sequence>
<reference evidence="4" key="2">
    <citation type="submission" date="2010-05" db="EMBL/GenBank/DDBJ databases">
        <title>The genome sequence of Magnaporthe poae strain ATCC 64411.</title>
        <authorList>
            <person name="Ma L.-J."/>
            <person name="Dead R."/>
            <person name="Young S."/>
            <person name="Zeng Q."/>
            <person name="Koehrsen M."/>
            <person name="Alvarado L."/>
            <person name="Berlin A."/>
            <person name="Chapman S.B."/>
            <person name="Chen Z."/>
            <person name="Freedman E."/>
            <person name="Gellesch M."/>
            <person name="Goldberg J."/>
            <person name="Griggs A."/>
            <person name="Gujja S."/>
            <person name="Heilman E.R."/>
            <person name="Heiman D."/>
            <person name="Hepburn T."/>
            <person name="Howarth C."/>
            <person name="Jen D."/>
            <person name="Larson L."/>
            <person name="Mehta T."/>
            <person name="Neiman D."/>
            <person name="Pearson M."/>
            <person name="Roberts A."/>
            <person name="Saif S."/>
            <person name="Shea T."/>
            <person name="Shenoy N."/>
            <person name="Sisk P."/>
            <person name="Stolte C."/>
            <person name="Sykes S."/>
            <person name="Walk T."/>
            <person name="White J."/>
            <person name="Yandava C."/>
            <person name="Haas B."/>
            <person name="Nusbaum C."/>
            <person name="Birren B."/>
        </authorList>
    </citation>
    <scope>NUCLEOTIDE SEQUENCE [LARGE SCALE GENOMIC DNA]</scope>
    <source>
        <strain evidence="4">ATCC 64411 / 73-15</strain>
    </source>
</reference>
<feature type="compositionally biased region" description="Polar residues" evidence="1">
    <location>
        <begin position="11"/>
        <end position="23"/>
    </location>
</feature>
<reference evidence="3" key="4">
    <citation type="journal article" date="2015" name="G3 (Bethesda)">
        <title>Genome sequences of three phytopathogenic species of the Magnaporthaceae family of fungi.</title>
        <authorList>
            <person name="Okagaki L.H."/>
            <person name="Nunes C.C."/>
            <person name="Sailsbery J."/>
            <person name="Clay B."/>
            <person name="Brown D."/>
            <person name="John T."/>
            <person name="Oh Y."/>
            <person name="Young N."/>
            <person name="Fitzgerald M."/>
            <person name="Haas B.J."/>
            <person name="Zeng Q."/>
            <person name="Young S."/>
            <person name="Adiconis X."/>
            <person name="Fan L."/>
            <person name="Levin J.Z."/>
            <person name="Mitchell T.K."/>
            <person name="Okubara P.A."/>
            <person name="Farman M.L."/>
            <person name="Kohn L.M."/>
            <person name="Birren B."/>
            <person name="Ma L.-J."/>
            <person name="Dean R.A."/>
        </authorList>
    </citation>
    <scope>NUCLEOTIDE SEQUENCE</scope>
    <source>
        <strain evidence="3">ATCC 64411 / 73-15</strain>
    </source>
</reference>
<evidence type="ECO:0000313" key="2">
    <source>
        <dbReference type="EMBL" id="KLU83244.1"/>
    </source>
</evidence>
<dbReference type="VEuPathDB" id="FungiDB:MAPG_02309"/>
<dbReference type="EMBL" id="GL876967">
    <property type="protein sequence ID" value="KLU83244.1"/>
    <property type="molecule type" value="Genomic_DNA"/>
</dbReference>
<protein>
    <submittedName>
        <fullName evidence="2 3">Uncharacterized protein</fullName>
    </submittedName>
</protein>